<dbReference type="SUPFAM" id="SSF56112">
    <property type="entry name" value="Protein kinase-like (PK-like)"/>
    <property type="match status" value="1"/>
</dbReference>
<evidence type="ECO:0000256" key="5">
    <source>
        <dbReference type="ARBA" id="ARBA00022741"/>
    </source>
</evidence>
<keyword evidence="8" id="KW-0805">Transcription regulation</keyword>
<comment type="catalytic activity">
    <reaction evidence="11">
        <text>L-threonyl-[protein] + ATP = O-phospho-L-threonyl-[protein] + ADP + H(+)</text>
        <dbReference type="Rhea" id="RHEA:46608"/>
        <dbReference type="Rhea" id="RHEA-COMP:11060"/>
        <dbReference type="Rhea" id="RHEA-COMP:11605"/>
        <dbReference type="ChEBI" id="CHEBI:15378"/>
        <dbReference type="ChEBI" id="CHEBI:30013"/>
        <dbReference type="ChEBI" id="CHEBI:30616"/>
        <dbReference type="ChEBI" id="CHEBI:61977"/>
        <dbReference type="ChEBI" id="CHEBI:456216"/>
        <dbReference type="EC" id="2.7.11.22"/>
    </reaction>
</comment>
<feature type="compositionally biased region" description="Polar residues" evidence="14">
    <location>
        <begin position="353"/>
        <end position="382"/>
    </location>
</feature>
<protein>
    <submittedName>
        <fullName evidence="17">Cyclin-dependent kinase 8</fullName>
    </submittedName>
</protein>
<comment type="cofactor">
    <cofactor evidence="1">
        <name>Mg(2+)</name>
        <dbReference type="ChEBI" id="CHEBI:18420"/>
    </cofactor>
</comment>
<gene>
    <name evidence="17" type="ORF">Cadr_000012482</name>
</gene>
<keyword evidence="10" id="KW-0539">Nucleus</keyword>
<evidence type="ECO:0000256" key="1">
    <source>
        <dbReference type="ARBA" id="ARBA00001946"/>
    </source>
</evidence>
<feature type="domain" description="Protein kinase" evidence="16">
    <location>
        <begin position="1"/>
        <end position="233"/>
    </location>
</feature>
<dbReference type="Gene3D" id="1.10.510.10">
    <property type="entry name" value="Transferase(Phosphotransferase) domain 1"/>
    <property type="match status" value="1"/>
</dbReference>
<evidence type="ECO:0000256" key="3">
    <source>
        <dbReference type="ARBA" id="ARBA00022527"/>
    </source>
</evidence>
<dbReference type="Proteomes" id="UP000299084">
    <property type="component" value="Unassembled WGS sequence"/>
</dbReference>
<keyword evidence="4" id="KW-0808">Transferase</keyword>
<comment type="subcellular location">
    <subcellularLocation>
        <location evidence="2">Nucleus</location>
    </subcellularLocation>
</comment>
<dbReference type="EMBL" id="JWIN03000014">
    <property type="protein sequence ID" value="KAB1267876.1"/>
    <property type="molecule type" value="Genomic_DNA"/>
</dbReference>
<evidence type="ECO:0000256" key="2">
    <source>
        <dbReference type="ARBA" id="ARBA00004123"/>
    </source>
</evidence>
<keyword evidence="15" id="KW-0472">Membrane</keyword>
<comment type="catalytic activity">
    <reaction evidence="13">
        <text>[DNA-directed RNA polymerase] + ATP = phospho-[DNA-directed RNA polymerase] + ADP + H(+)</text>
        <dbReference type="Rhea" id="RHEA:10216"/>
        <dbReference type="Rhea" id="RHEA-COMP:11321"/>
        <dbReference type="Rhea" id="RHEA-COMP:11322"/>
        <dbReference type="ChEBI" id="CHEBI:15378"/>
        <dbReference type="ChEBI" id="CHEBI:30616"/>
        <dbReference type="ChEBI" id="CHEBI:43176"/>
        <dbReference type="ChEBI" id="CHEBI:68546"/>
        <dbReference type="ChEBI" id="CHEBI:456216"/>
        <dbReference type="EC" id="2.7.11.23"/>
    </reaction>
</comment>
<evidence type="ECO:0000256" key="4">
    <source>
        <dbReference type="ARBA" id="ARBA00022679"/>
    </source>
</evidence>
<dbReference type="GO" id="GO:0005634">
    <property type="term" value="C:nucleus"/>
    <property type="evidence" value="ECO:0007669"/>
    <property type="project" value="UniProtKB-SubCell"/>
</dbReference>
<organism evidence="17 18">
    <name type="scientific">Camelus dromedarius</name>
    <name type="common">Dromedary</name>
    <name type="synonym">Arabian camel</name>
    <dbReference type="NCBI Taxonomy" id="9838"/>
    <lineage>
        <taxon>Eukaryota</taxon>
        <taxon>Metazoa</taxon>
        <taxon>Chordata</taxon>
        <taxon>Craniata</taxon>
        <taxon>Vertebrata</taxon>
        <taxon>Euteleostomi</taxon>
        <taxon>Mammalia</taxon>
        <taxon>Eutheria</taxon>
        <taxon>Laurasiatheria</taxon>
        <taxon>Artiodactyla</taxon>
        <taxon>Tylopoda</taxon>
        <taxon>Camelidae</taxon>
        <taxon>Camelus</taxon>
    </lineage>
</organism>
<dbReference type="InterPro" id="IPR011009">
    <property type="entry name" value="Kinase-like_dom_sf"/>
</dbReference>
<keyword evidence="9" id="KW-0804">Transcription</keyword>
<comment type="catalytic activity">
    <reaction evidence="12">
        <text>L-seryl-[protein] + ATP = O-phospho-L-seryl-[protein] + ADP + H(+)</text>
        <dbReference type="Rhea" id="RHEA:17989"/>
        <dbReference type="Rhea" id="RHEA-COMP:9863"/>
        <dbReference type="Rhea" id="RHEA-COMP:11604"/>
        <dbReference type="ChEBI" id="CHEBI:15378"/>
        <dbReference type="ChEBI" id="CHEBI:29999"/>
        <dbReference type="ChEBI" id="CHEBI:30616"/>
        <dbReference type="ChEBI" id="CHEBI:83421"/>
        <dbReference type="ChEBI" id="CHEBI:456216"/>
        <dbReference type="EC" id="2.7.11.22"/>
    </reaction>
</comment>
<dbReference type="GO" id="GO:0004693">
    <property type="term" value="F:cyclin-dependent protein serine/threonine kinase activity"/>
    <property type="evidence" value="ECO:0007669"/>
    <property type="project" value="UniProtKB-EC"/>
</dbReference>
<dbReference type="GO" id="GO:0005524">
    <property type="term" value="F:ATP binding"/>
    <property type="evidence" value="ECO:0007669"/>
    <property type="project" value="UniProtKB-KW"/>
</dbReference>
<evidence type="ECO:0000256" key="8">
    <source>
        <dbReference type="ARBA" id="ARBA00023015"/>
    </source>
</evidence>
<feature type="compositionally biased region" description="Polar residues" evidence="14">
    <location>
        <begin position="327"/>
        <end position="344"/>
    </location>
</feature>
<accession>A0A5N4DA07</accession>
<evidence type="ECO:0000313" key="18">
    <source>
        <dbReference type="Proteomes" id="UP000299084"/>
    </source>
</evidence>
<keyword evidence="15" id="KW-1133">Transmembrane helix</keyword>
<evidence type="ECO:0000256" key="13">
    <source>
        <dbReference type="ARBA" id="ARBA00049280"/>
    </source>
</evidence>
<evidence type="ECO:0000313" key="17">
    <source>
        <dbReference type="EMBL" id="KAB1267876.1"/>
    </source>
</evidence>
<feature type="compositionally biased region" description="Low complexity" evidence="14">
    <location>
        <begin position="291"/>
        <end position="309"/>
    </location>
</feature>
<evidence type="ECO:0000256" key="15">
    <source>
        <dbReference type="SAM" id="Phobius"/>
    </source>
</evidence>
<dbReference type="AlphaFoldDB" id="A0A5N4DA07"/>
<dbReference type="InterPro" id="IPR050108">
    <property type="entry name" value="CDK"/>
</dbReference>
<reference evidence="17 18" key="1">
    <citation type="journal article" date="2019" name="Mol. Ecol. Resour.">
        <title>Improving Illumina assemblies with Hi-C and long reads: an example with the North African dromedary.</title>
        <authorList>
            <person name="Elbers J.P."/>
            <person name="Rogers M.F."/>
            <person name="Perelman P.L."/>
            <person name="Proskuryakova A.A."/>
            <person name="Serdyukova N.A."/>
            <person name="Johnson W.E."/>
            <person name="Horin P."/>
            <person name="Corander J."/>
            <person name="Murphy D."/>
            <person name="Burger P.A."/>
        </authorList>
    </citation>
    <scope>NUCLEOTIDE SEQUENCE [LARGE SCALE GENOMIC DNA]</scope>
    <source>
        <strain evidence="17">Drom800</strain>
        <tissue evidence="17">Blood</tissue>
    </source>
</reference>
<evidence type="ECO:0000256" key="9">
    <source>
        <dbReference type="ARBA" id="ARBA00023163"/>
    </source>
</evidence>
<feature type="transmembrane region" description="Helical" evidence="15">
    <location>
        <begin position="244"/>
        <end position="267"/>
    </location>
</feature>
<dbReference type="GO" id="GO:0008353">
    <property type="term" value="F:RNA polymerase II CTD heptapeptide repeat kinase activity"/>
    <property type="evidence" value="ECO:0007669"/>
    <property type="project" value="UniProtKB-EC"/>
</dbReference>
<dbReference type="PANTHER" id="PTHR24056:SF243">
    <property type="entry name" value="CYCLIN-DEPENDENT KINASE 8"/>
    <property type="match status" value="1"/>
</dbReference>
<evidence type="ECO:0000256" key="6">
    <source>
        <dbReference type="ARBA" id="ARBA00022777"/>
    </source>
</evidence>
<name>A0A5N4DA07_CAMDR</name>
<evidence type="ECO:0000256" key="10">
    <source>
        <dbReference type="ARBA" id="ARBA00023242"/>
    </source>
</evidence>
<dbReference type="PANTHER" id="PTHR24056">
    <property type="entry name" value="CELL DIVISION PROTEIN KINASE"/>
    <property type="match status" value="1"/>
</dbReference>
<keyword evidence="15" id="KW-0812">Transmembrane</keyword>
<evidence type="ECO:0000256" key="11">
    <source>
        <dbReference type="ARBA" id="ARBA00047811"/>
    </source>
</evidence>
<sequence>MGEGPERGRVKIADMGFARLFNSPLKPLADLDPVVVTFWYRAPELLLGARHYTKAIDIWAIGCIFAELLTSEPIFHCRQEDIKTSNPYHHDQLDRIFNVMGFPAVLRERATAPADLLLRWSEPTLACFRQLSLLTLVTAESRVFSKVNEHRQYKILSMCFTDKDWEDIKKMPEHSTLMKDFRRNTYTNCSLIKYMEKHKVKPDSKAFHLLQKLLTMDPIKRITSEQAMQDPYFLEDPLPTSDEAFGVLIGIPEIVFLFLVISVFAGCQIPYPKREFLTEEEPDDKGDKKNQQQQQGNNHTNGTGHPGNQDSGHAQGPPLKKVRVVPPTTTSGGLIVTSDYQRSNPHAAYANPGPSTSQPQSSMGYSATSQQPPQYSHQAHRY</sequence>
<feature type="region of interest" description="Disordered" evidence="14">
    <location>
        <begin position="279"/>
        <end position="382"/>
    </location>
</feature>
<keyword evidence="3" id="KW-0723">Serine/threonine-protein kinase</keyword>
<dbReference type="InterPro" id="IPR000719">
    <property type="entry name" value="Prot_kinase_dom"/>
</dbReference>
<dbReference type="SMART" id="SM00220">
    <property type="entry name" value="S_TKc"/>
    <property type="match status" value="1"/>
</dbReference>
<keyword evidence="7" id="KW-0067">ATP-binding</keyword>
<comment type="caution">
    <text evidence="17">The sequence shown here is derived from an EMBL/GenBank/DDBJ whole genome shotgun (WGS) entry which is preliminary data.</text>
</comment>
<dbReference type="Pfam" id="PF00069">
    <property type="entry name" value="Pkinase"/>
    <property type="match status" value="1"/>
</dbReference>
<keyword evidence="5" id="KW-0547">Nucleotide-binding</keyword>
<evidence type="ECO:0000256" key="7">
    <source>
        <dbReference type="ARBA" id="ARBA00022840"/>
    </source>
</evidence>
<keyword evidence="6 17" id="KW-0418">Kinase</keyword>
<dbReference type="PROSITE" id="PS50011">
    <property type="entry name" value="PROTEIN_KINASE_DOM"/>
    <property type="match status" value="1"/>
</dbReference>
<evidence type="ECO:0000256" key="14">
    <source>
        <dbReference type="SAM" id="MobiDB-lite"/>
    </source>
</evidence>
<evidence type="ECO:0000256" key="12">
    <source>
        <dbReference type="ARBA" id="ARBA00048367"/>
    </source>
</evidence>
<evidence type="ECO:0000259" key="16">
    <source>
        <dbReference type="PROSITE" id="PS50011"/>
    </source>
</evidence>
<keyword evidence="18" id="KW-1185">Reference proteome</keyword>
<proteinExistence type="predicted"/>